<dbReference type="PANTHER" id="PTHR42756">
    <property type="entry name" value="TRANSCRIPTIONAL REGULATOR, MARR"/>
    <property type="match status" value="1"/>
</dbReference>
<protein>
    <submittedName>
        <fullName evidence="5">Winged helix-turn-helix transcriptional regulator</fullName>
    </submittedName>
</protein>
<evidence type="ECO:0000313" key="6">
    <source>
        <dbReference type="Proteomes" id="UP000308978"/>
    </source>
</evidence>
<reference evidence="5 6" key="1">
    <citation type="submission" date="2019-04" db="EMBL/GenBank/DDBJ databases">
        <title>Microbes associate with the intestines of laboratory mice.</title>
        <authorList>
            <person name="Navarre W."/>
            <person name="Wong E."/>
            <person name="Huang K.C."/>
            <person name="Tropini C."/>
            <person name="Ng K."/>
            <person name="Yu B."/>
        </authorList>
    </citation>
    <scope>NUCLEOTIDE SEQUENCE [LARGE SCALE GENOMIC DNA]</scope>
    <source>
        <strain evidence="5 6">NM80_B27</strain>
    </source>
</reference>
<dbReference type="InterPro" id="IPR036388">
    <property type="entry name" value="WH-like_DNA-bd_sf"/>
</dbReference>
<dbReference type="Pfam" id="PF13463">
    <property type="entry name" value="HTH_27"/>
    <property type="match status" value="1"/>
</dbReference>
<dbReference type="SMART" id="SM00347">
    <property type="entry name" value="HTH_MARR"/>
    <property type="match status" value="2"/>
</dbReference>
<evidence type="ECO:0000256" key="1">
    <source>
        <dbReference type="ARBA" id="ARBA00023015"/>
    </source>
</evidence>
<dbReference type="Pfam" id="PF01047">
    <property type="entry name" value="MarR"/>
    <property type="match status" value="1"/>
</dbReference>
<dbReference type="AlphaFoldDB" id="A0A4S4G8P1"/>
<sequence>MGTSLNSWELATETALIFDQWMRAIAASLRDEGAGSINQFWILLLASERPRIPVGAAADVLELNYTTTAECAAQLAQAGTIAKTTSEDDGRRSLISLTATGTQRIAAFDQSLMGIAKIALDPLEGEGRIRAMHLLFSACKRRDKKRMMGNLVRGDSTFIMTCQQISIEFGRLCKRQGVSSIQAHALVHVAQRESISAKELRGHLCLDAPTLSRTLTALADRGLISRQAGASRREVEATPTAIGLQYASLIAEETDALLANLFGDDYGSPAHLQTVAALRTSLEARTGQSA</sequence>
<keyword evidence="2" id="KW-0238">DNA-binding</keyword>
<name>A0A4S4G8P1_9ACTN</name>
<evidence type="ECO:0000259" key="4">
    <source>
        <dbReference type="SMART" id="SM00347"/>
    </source>
</evidence>
<comment type="caution">
    <text evidence="5">The sequence shown here is derived from an EMBL/GenBank/DDBJ whole genome shotgun (WGS) entry which is preliminary data.</text>
</comment>
<dbReference type="InterPro" id="IPR036390">
    <property type="entry name" value="WH_DNA-bd_sf"/>
</dbReference>
<keyword evidence="3" id="KW-0804">Transcription</keyword>
<keyword evidence="1" id="KW-0805">Transcription regulation</keyword>
<gene>
    <name evidence="5" type="ORF">E5986_00135</name>
</gene>
<dbReference type="GO" id="GO:0003700">
    <property type="term" value="F:DNA-binding transcription factor activity"/>
    <property type="evidence" value="ECO:0007669"/>
    <property type="project" value="InterPro"/>
</dbReference>
<feature type="domain" description="HTH marR-type" evidence="4">
    <location>
        <begin position="27"/>
        <end position="128"/>
    </location>
</feature>
<dbReference type="EMBL" id="SSTJ01000001">
    <property type="protein sequence ID" value="THG38746.1"/>
    <property type="molecule type" value="Genomic_DNA"/>
</dbReference>
<evidence type="ECO:0000256" key="2">
    <source>
        <dbReference type="ARBA" id="ARBA00023125"/>
    </source>
</evidence>
<accession>A0A4S4G8P1</accession>
<dbReference type="PANTHER" id="PTHR42756:SF1">
    <property type="entry name" value="TRANSCRIPTIONAL REPRESSOR OF EMRAB OPERON"/>
    <property type="match status" value="1"/>
</dbReference>
<evidence type="ECO:0000256" key="3">
    <source>
        <dbReference type="ARBA" id="ARBA00023163"/>
    </source>
</evidence>
<dbReference type="Gene3D" id="1.10.10.10">
    <property type="entry name" value="Winged helix-like DNA-binding domain superfamily/Winged helix DNA-binding domain"/>
    <property type="match status" value="2"/>
</dbReference>
<dbReference type="RefSeq" id="WP_136432282.1">
    <property type="nucleotide sequence ID" value="NZ_CAJTBT010000008.1"/>
</dbReference>
<feature type="domain" description="HTH marR-type" evidence="4">
    <location>
        <begin position="171"/>
        <end position="271"/>
    </location>
</feature>
<evidence type="ECO:0000313" key="5">
    <source>
        <dbReference type="EMBL" id="THG38746.1"/>
    </source>
</evidence>
<dbReference type="InterPro" id="IPR000835">
    <property type="entry name" value="HTH_MarR-typ"/>
</dbReference>
<dbReference type="SUPFAM" id="SSF46785">
    <property type="entry name" value="Winged helix' DNA-binding domain"/>
    <property type="match status" value="2"/>
</dbReference>
<dbReference type="Proteomes" id="UP000308978">
    <property type="component" value="Unassembled WGS sequence"/>
</dbReference>
<dbReference type="GO" id="GO:0003677">
    <property type="term" value="F:DNA binding"/>
    <property type="evidence" value="ECO:0007669"/>
    <property type="project" value="UniProtKB-KW"/>
</dbReference>
<proteinExistence type="predicted"/>
<organism evidence="5 6">
    <name type="scientific">Adlercreutzia caecimuris</name>
    <dbReference type="NCBI Taxonomy" id="671266"/>
    <lineage>
        <taxon>Bacteria</taxon>
        <taxon>Bacillati</taxon>
        <taxon>Actinomycetota</taxon>
        <taxon>Coriobacteriia</taxon>
        <taxon>Eggerthellales</taxon>
        <taxon>Eggerthellaceae</taxon>
        <taxon>Adlercreutzia</taxon>
    </lineage>
</organism>